<sequence>MAIRISDQFDAGAIEVVRADDPQAIEVNLRKDNQADFMQWFYFRLSGASGTACTIRFLNAGKATYPDGWENYQVVASYDRRSWFRVPTDYAGGVMTVRYTPQHDSIYFAYFEPYSWERHLDLLGKAQSSEHMRVLDLGATVEGRDMSVIVAGSPAAAKKIWVIARQHPGETMAEWFVEGMIDALLDQSNPIACRLLQDAVFYIVPNMNPDGSVHGNLRTNAAGANLNREWMEPSRETSPEVFFVKNKIHETGCDLFLDIHGDEGLPYVFIAGSEMLEGFSEQQAAEQSAFIDQLKLASPDFQDRFGYASGKYREDMLKLASKYIGHTFKCISLTLEMPFKDNAHLPNPSVGWNGVRSAQLGKAMLQPILHVIANAHEGNTHGR</sequence>
<dbReference type="Proteomes" id="UP001225596">
    <property type="component" value="Unassembled WGS sequence"/>
</dbReference>
<dbReference type="InterPro" id="IPR050821">
    <property type="entry name" value="Cytosolic_carboxypeptidase"/>
</dbReference>
<evidence type="ECO:0000313" key="5">
    <source>
        <dbReference type="Proteomes" id="UP001225596"/>
    </source>
</evidence>
<dbReference type="EMBL" id="JAUYVH010000007">
    <property type="protein sequence ID" value="MDQ9171077.1"/>
    <property type="molecule type" value="Genomic_DNA"/>
</dbReference>
<dbReference type="PANTHER" id="PTHR12756">
    <property type="entry name" value="CYTOSOLIC CARBOXYPEPTIDASE"/>
    <property type="match status" value="1"/>
</dbReference>
<protein>
    <submittedName>
        <fullName evidence="4">M14-type cytosolic carboxypeptidase</fullName>
    </submittedName>
</protein>
<keyword evidence="4" id="KW-0378">Hydrolase</keyword>
<comment type="cofactor">
    <cofactor evidence="1">
        <name>Zn(2+)</name>
        <dbReference type="ChEBI" id="CHEBI:29105"/>
    </cofactor>
</comment>
<dbReference type="Pfam" id="PF18027">
    <property type="entry name" value="Pepdidase_M14_N"/>
    <property type="match status" value="1"/>
</dbReference>
<feature type="active site" description="Proton donor/acceptor" evidence="2">
    <location>
        <position position="336"/>
    </location>
</feature>
<dbReference type="SMART" id="SM00631">
    <property type="entry name" value="Zn_pept"/>
    <property type="match status" value="1"/>
</dbReference>
<name>A0ABU1BQ05_9BURK</name>
<evidence type="ECO:0000256" key="2">
    <source>
        <dbReference type="PROSITE-ProRule" id="PRU01379"/>
    </source>
</evidence>
<dbReference type="Pfam" id="PF00246">
    <property type="entry name" value="Peptidase_M14"/>
    <property type="match status" value="1"/>
</dbReference>
<dbReference type="RefSeq" id="WP_338437016.1">
    <property type="nucleotide sequence ID" value="NZ_JAUYVH010000007.1"/>
</dbReference>
<comment type="similarity">
    <text evidence="2">Belongs to the peptidase M14 family.</text>
</comment>
<reference evidence="4 5" key="1">
    <citation type="submission" date="2023-08" db="EMBL/GenBank/DDBJ databases">
        <title>Oxalobacteraceae gen .nov., isolated from river sludge outside the plant.</title>
        <authorList>
            <person name="Zhao S.Y."/>
        </authorList>
    </citation>
    <scope>NUCLEOTIDE SEQUENCE [LARGE SCALE GENOMIC DNA]</scope>
    <source>
        <strain evidence="4 5">R-40</strain>
    </source>
</reference>
<dbReference type="PROSITE" id="PS52035">
    <property type="entry name" value="PEPTIDASE_M14"/>
    <property type="match status" value="1"/>
</dbReference>
<keyword evidence="5" id="KW-1185">Reference proteome</keyword>
<dbReference type="InterPro" id="IPR000834">
    <property type="entry name" value="Peptidase_M14"/>
</dbReference>
<evidence type="ECO:0000313" key="4">
    <source>
        <dbReference type="EMBL" id="MDQ9171077.1"/>
    </source>
</evidence>
<keyword evidence="4" id="KW-0121">Carboxypeptidase</keyword>
<proteinExistence type="inferred from homology"/>
<evidence type="ECO:0000259" key="3">
    <source>
        <dbReference type="PROSITE" id="PS52035"/>
    </source>
</evidence>
<feature type="domain" description="Peptidase M14" evidence="3">
    <location>
        <begin position="112"/>
        <end position="372"/>
    </location>
</feature>
<dbReference type="InterPro" id="IPR040626">
    <property type="entry name" value="Pepdidase_M14_N"/>
</dbReference>
<gene>
    <name evidence="4" type="ORF">Q8A64_11735</name>
</gene>
<keyword evidence="4" id="KW-0645">Protease</keyword>
<comment type="caution">
    <text evidence="4">The sequence shown here is derived from an EMBL/GenBank/DDBJ whole genome shotgun (WGS) entry which is preliminary data.</text>
</comment>
<organism evidence="4 5">
    <name type="scientific">Keguizhuia sedimenti</name>
    <dbReference type="NCBI Taxonomy" id="3064264"/>
    <lineage>
        <taxon>Bacteria</taxon>
        <taxon>Pseudomonadati</taxon>
        <taxon>Pseudomonadota</taxon>
        <taxon>Betaproteobacteria</taxon>
        <taxon>Burkholderiales</taxon>
        <taxon>Oxalobacteraceae</taxon>
        <taxon>Keguizhuia</taxon>
    </lineage>
</organism>
<dbReference type="SUPFAM" id="SSF53187">
    <property type="entry name" value="Zn-dependent exopeptidases"/>
    <property type="match status" value="1"/>
</dbReference>
<accession>A0ABU1BQ05</accession>
<dbReference type="PANTHER" id="PTHR12756:SF11">
    <property type="entry name" value="CYTOSOLIC CARBOXYPEPTIDASE 1"/>
    <property type="match status" value="1"/>
</dbReference>
<dbReference type="GO" id="GO:0004180">
    <property type="term" value="F:carboxypeptidase activity"/>
    <property type="evidence" value="ECO:0007669"/>
    <property type="project" value="UniProtKB-KW"/>
</dbReference>
<dbReference type="Gene3D" id="3.40.630.10">
    <property type="entry name" value="Zn peptidases"/>
    <property type="match status" value="1"/>
</dbReference>
<dbReference type="Gene3D" id="2.60.40.3120">
    <property type="match status" value="1"/>
</dbReference>
<dbReference type="CDD" id="cd06234">
    <property type="entry name" value="M14_PaCCP-like"/>
    <property type="match status" value="1"/>
</dbReference>
<evidence type="ECO:0000256" key="1">
    <source>
        <dbReference type="ARBA" id="ARBA00001947"/>
    </source>
</evidence>